<protein>
    <submittedName>
        <fullName evidence="1">Uncharacterized protein</fullName>
    </submittedName>
</protein>
<gene>
    <name evidence="1" type="ORF">HGA03_06130</name>
</gene>
<dbReference type="EMBL" id="JAAXOX010000002">
    <property type="protein sequence ID" value="NKY22241.1"/>
    <property type="molecule type" value="Genomic_DNA"/>
</dbReference>
<evidence type="ECO:0000313" key="1">
    <source>
        <dbReference type="EMBL" id="NKY22241.1"/>
    </source>
</evidence>
<name>A0A7X6QYQ3_9CELL</name>
<dbReference type="AlphaFoldDB" id="A0A7X6QYQ3"/>
<reference evidence="1 2" key="1">
    <citation type="submission" date="2020-04" db="EMBL/GenBank/DDBJ databases">
        <title>MicrobeNet Type strains.</title>
        <authorList>
            <person name="Nicholson A.C."/>
        </authorList>
    </citation>
    <scope>NUCLEOTIDE SEQUENCE [LARGE SCALE GENOMIC DNA]</scope>
    <source>
        <strain evidence="1 2">ATCC BAA-788</strain>
    </source>
</reference>
<keyword evidence="2" id="KW-1185">Reference proteome</keyword>
<dbReference type="Proteomes" id="UP000581206">
    <property type="component" value="Unassembled WGS sequence"/>
</dbReference>
<sequence>MNAAPRGYHEDPAIMFLHRSIGGYITMFSEMTASMRQQIGAYLAPVDVEFPISDRLLDVLFASMTAKPIVDAFFSLSTEVGKLDADEAAIRNQLRRRVNEHLAFRNDLAHAEWSIGWQDADTGERLPPAALRIKSSEGVPRLQDVGISSQVIGSHIDEVNQLRRLVMVFGRCCRARQRGHDVRLFDLLAVGPEGMPVEGSAEPGDSTS</sequence>
<accession>A0A7X6QYQ3</accession>
<dbReference type="RefSeq" id="WP_168629343.1">
    <property type="nucleotide sequence ID" value="NZ_BONL01000027.1"/>
</dbReference>
<organism evidence="1 2">
    <name type="scientific">Cellulomonas denverensis</name>
    <dbReference type="NCBI Taxonomy" id="264297"/>
    <lineage>
        <taxon>Bacteria</taxon>
        <taxon>Bacillati</taxon>
        <taxon>Actinomycetota</taxon>
        <taxon>Actinomycetes</taxon>
        <taxon>Micrococcales</taxon>
        <taxon>Cellulomonadaceae</taxon>
        <taxon>Cellulomonas</taxon>
    </lineage>
</organism>
<proteinExistence type="predicted"/>
<comment type="caution">
    <text evidence="1">The sequence shown here is derived from an EMBL/GenBank/DDBJ whole genome shotgun (WGS) entry which is preliminary data.</text>
</comment>
<evidence type="ECO:0000313" key="2">
    <source>
        <dbReference type="Proteomes" id="UP000581206"/>
    </source>
</evidence>